<feature type="domain" description="SHSP" evidence="5">
    <location>
        <begin position="35"/>
        <end position="145"/>
    </location>
</feature>
<dbReference type="InterPro" id="IPR001436">
    <property type="entry name" value="Alpha-crystallin/sHSP_animal"/>
</dbReference>
<dbReference type="WBParaSite" id="ACAC_0001149801-mRNA-1">
    <property type="protein sequence ID" value="ACAC_0001149801-mRNA-1"/>
    <property type="gene ID" value="ACAC_0001149801"/>
</dbReference>
<proteinExistence type="inferred from homology"/>
<accession>A0A0K0DJC8</accession>
<dbReference type="STRING" id="6313.A0A0K0DJC8"/>
<dbReference type="InterPro" id="IPR008978">
    <property type="entry name" value="HSP20-like_chaperone"/>
</dbReference>
<dbReference type="PROSITE" id="PS01031">
    <property type="entry name" value="SHSP"/>
    <property type="match status" value="1"/>
</dbReference>
<dbReference type="InterPro" id="IPR055269">
    <property type="entry name" value="Alpha-crystallin/HSP_16"/>
</dbReference>
<comment type="similarity">
    <text evidence="1 3 4">Belongs to the small heat shock protein (HSP20) family.</text>
</comment>
<keyword evidence="2" id="KW-0479">Metal-binding</keyword>
<dbReference type="GO" id="GO:0005634">
    <property type="term" value="C:nucleus"/>
    <property type="evidence" value="ECO:0007669"/>
    <property type="project" value="TreeGrafter"/>
</dbReference>
<evidence type="ECO:0000256" key="2">
    <source>
        <dbReference type="PIRSR" id="PIRSR036514-1"/>
    </source>
</evidence>
<evidence type="ECO:0000256" key="3">
    <source>
        <dbReference type="PROSITE-ProRule" id="PRU00285"/>
    </source>
</evidence>
<evidence type="ECO:0000313" key="7">
    <source>
        <dbReference type="WBParaSite" id="ACAC_0001149801-mRNA-1"/>
    </source>
</evidence>
<dbReference type="PRINTS" id="PR00299">
    <property type="entry name" value="ACRYSTALLIN"/>
</dbReference>
<dbReference type="PANTHER" id="PTHR45640">
    <property type="entry name" value="HEAT SHOCK PROTEIN HSP-12.2-RELATED"/>
    <property type="match status" value="1"/>
</dbReference>
<dbReference type="GO" id="GO:0046872">
    <property type="term" value="F:metal ion binding"/>
    <property type="evidence" value="ECO:0007669"/>
    <property type="project" value="UniProtKB-KW"/>
</dbReference>
<dbReference type="Proteomes" id="UP000035642">
    <property type="component" value="Unassembled WGS sequence"/>
</dbReference>
<reference evidence="6" key="1">
    <citation type="submission" date="2012-09" db="EMBL/GenBank/DDBJ databases">
        <authorList>
            <person name="Martin A.A."/>
        </authorList>
    </citation>
    <scope>NUCLEOTIDE SEQUENCE</scope>
</reference>
<name>A0A0K0DJC8_ANGCA</name>
<sequence length="149" mass="17264">MSFWIRPASMFPRFFEECMRDFRHMERVMLTPLLRTIPQPVDRYASEIVNDESRFTVSVDVSEFKPENLKVNVDGHRLTIEGKEELKEGNGFSMRSFTRRFVLPENVDLNAIRTFLTDNGQLSVEVPRLNKPLESGGRSIPIEQVGEKS</sequence>
<dbReference type="Gene3D" id="2.60.40.790">
    <property type="match status" value="1"/>
</dbReference>
<dbReference type="Pfam" id="PF00011">
    <property type="entry name" value="HSP20"/>
    <property type="match status" value="1"/>
</dbReference>
<evidence type="ECO:0000259" key="5">
    <source>
        <dbReference type="PROSITE" id="PS01031"/>
    </source>
</evidence>
<dbReference type="GO" id="GO:0042026">
    <property type="term" value="P:protein refolding"/>
    <property type="evidence" value="ECO:0007669"/>
    <property type="project" value="TreeGrafter"/>
</dbReference>
<organism evidence="6 7">
    <name type="scientific">Angiostrongylus cantonensis</name>
    <name type="common">Rat lungworm</name>
    <dbReference type="NCBI Taxonomy" id="6313"/>
    <lineage>
        <taxon>Eukaryota</taxon>
        <taxon>Metazoa</taxon>
        <taxon>Ecdysozoa</taxon>
        <taxon>Nematoda</taxon>
        <taxon>Chromadorea</taxon>
        <taxon>Rhabditida</taxon>
        <taxon>Rhabditina</taxon>
        <taxon>Rhabditomorpha</taxon>
        <taxon>Strongyloidea</taxon>
        <taxon>Metastrongylidae</taxon>
        <taxon>Angiostrongylus</taxon>
    </lineage>
</organism>
<dbReference type="InterPro" id="IPR002068">
    <property type="entry name" value="A-crystallin/Hsp20_dom"/>
</dbReference>
<dbReference type="PANTHER" id="PTHR45640:SF1">
    <property type="entry name" value="HEAT SHOCK PROTEIN HSP-16.1_HSP-16.11-RELATED"/>
    <property type="match status" value="1"/>
</dbReference>
<dbReference type="GO" id="GO:0005737">
    <property type="term" value="C:cytoplasm"/>
    <property type="evidence" value="ECO:0007669"/>
    <property type="project" value="TreeGrafter"/>
</dbReference>
<protein>
    <submittedName>
        <fullName evidence="7">Putative Heat Shock Protein</fullName>
    </submittedName>
</protein>
<dbReference type="CDD" id="cd06526">
    <property type="entry name" value="metazoan_ACD"/>
    <property type="match status" value="1"/>
</dbReference>
<dbReference type="SUPFAM" id="SSF49764">
    <property type="entry name" value="HSP20-like chaperones"/>
    <property type="match status" value="1"/>
</dbReference>
<dbReference type="GO" id="GO:0051082">
    <property type="term" value="F:unfolded protein binding"/>
    <property type="evidence" value="ECO:0007669"/>
    <property type="project" value="TreeGrafter"/>
</dbReference>
<evidence type="ECO:0000256" key="4">
    <source>
        <dbReference type="RuleBase" id="RU003616"/>
    </source>
</evidence>
<evidence type="ECO:0000313" key="6">
    <source>
        <dbReference type="Proteomes" id="UP000035642"/>
    </source>
</evidence>
<keyword evidence="6" id="KW-1185">Reference proteome</keyword>
<feature type="binding site" evidence="2">
    <location>
        <position position="85"/>
    </location>
    <ligand>
        <name>Zn(2+)</name>
        <dbReference type="ChEBI" id="CHEBI:29105"/>
        <label>1</label>
    </ligand>
</feature>
<keyword evidence="2" id="KW-0862">Zinc</keyword>
<evidence type="ECO:0000256" key="1">
    <source>
        <dbReference type="PIRNR" id="PIRNR036514"/>
    </source>
</evidence>
<dbReference type="AlphaFoldDB" id="A0A0K0DJC8"/>
<reference evidence="7" key="2">
    <citation type="submission" date="2017-02" db="UniProtKB">
        <authorList>
            <consortium name="WormBaseParasite"/>
        </authorList>
    </citation>
    <scope>IDENTIFICATION</scope>
</reference>
<dbReference type="PIRSF" id="PIRSF036514">
    <property type="entry name" value="Sm_HSP_B1"/>
    <property type="match status" value="1"/>
</dbReference>
<dbReference type="GO" id="GO:0036498">
    <property type="term" value="P:IRE1-mediated unfolded protein response"/>
    <property type="evidence" value="ECO:0007669"/>
    <property type="project" value="TreeGrafter"/>
</dbReference>
<dbReference type="GO" id="GO:0009408">
    <property type="term" value="P:response to heat"/>
    <property type="evidence" value="ECO:0007669"/>
    <property type="project" value="TreeGrafter"/>
</dbReference>